<evidence type="ECO:0000256" key="6">
    <source>
        <dbReference type="ARBA" id="ARBA00022989"/>
    </source>
</evidence>
<accession>A0A2N0ZBC2</accession>
<comment type="subcellular location">
    <subcellularLocation>
        <location evidence="1">Cell membrane</location>
        <topology evidence="1">Multi-pass membrane protein</topology>
    </subcellularLocation>
</comment>
<keyword evidence="6 8" id="KW-1133">Transmembrane helix</keyword>
<dbReference type="GO" id="GO:0022857">
    <property type="term" value="F:transmembrane transporter activity"/>
    <property type="evidence" value="ECO:0007669"/>
    <property type="project" value="InterPro"/>
</dbReference>
<dbReference type="PANTHER" id="PTHR43271">
    <property type="entry name" value="BLL2771 PROTEIN"/>
    <property type="match status" value="1"/>
</dbReference>
<feature type="domain" description="Major facilitator superfamily (MFS) profile" evidence="9">
    <location>
        <begin position="10"/>
        <end position="393"/>
    </location>
</feature>
<dbReference type="PANTHER" id="PTHR43271:SF1">
    <property type="entry name" value="INNER MEMBRANE TRANSPORT PROTEIN YNFM"/>
    <property type="match status" value="1"/>
</dbReference>
<feature type="transmembrane region" description="Helical" evidence="8">
    <location>
        <begin position="306"/>
        <end position="329"/>
    </location>
</feature>
<feature type="transmembrane region" description="Helical" evidence="8">
    <location>
        <begin position="368"/>
        <end position="391"/>
    </location>
</feature>
<dbReference type="RefSeq" id="WP_066193872.1">
    <property type="nucleotide sequence ID" value="NZ_JARMMB010000034.1"/>
</dbReference>
<evidence type="ECO:0000256" key="7">
    <source>
        <dbReference type="ARBA" id="ARBA00023136"/>
    </source>
</evidence>
<name>A0A2N0ZBC2_9BACI</name>
<gene>
    <name evidence="10" type="ORF">CWS20_22235</name>
</gene>
<evidence type="ECO:0000256" key="2">
    <source>
        <dbReference type="ARBA" id="ARBA00008335"/>
    </source>
</evidence>
<evidence type="ECO:0000256" key="3">
    <source>
        <dbReference type="ARBA" id="ARBA00022448"/>
    </source>
</evidence>
<dbReference type="InterPro" id="IPR020846">
    <property type="entry name" value="MFS_dom"/>
</dbReference>
<evidence type="ECO:0000256" key="4">
    <source>
        <dbReference type="ARBA" id="ARBA00022475"/>
    </source>
</evidence>
<evidence type="ECO:0000256" key="8">
    <source>
        <dbReference type="SAM" id="Phobius"/>
    </source>
</evidence>
<feature type="transmembrane region" description="Helical" evidence="8">
    <location>
        <begin position="139"/>
        <end position="160"/>
    </location>
</feature>
<organism evidence="10 11">
    <name type="scientific">Cytobacillus horneckiae</name>
    <dbReference type="NCBI Taxonomy" id="549687"/>
    <lineage>
        <taxon>Bacteria</taxon>
        <taxon>Bacillati</taxon>
        <taxon>Bacillota</taxon>
        <taxon>Bacilli</taxon>
        <taxon>Bacillales</taxon>
        <taxon>Bacillaceae</taxon>
        <taxon>Cytobacillus</taxon>
    </lineage>
</organism>
<dbReference type="InterPro" id="IPR036259">
    <property type="entry name" value="MFS_trans_sf"/>
</dbReference>
<evidence type="ECO:0000313" key="11">
    <source>
        <dbReference type="Proteomes" id="UP000233343"/>
    </source>
</evidence>
<dbReference type="Pfam" id="PF07690">
    <property type="entry name" value="MFS_1"/>
    <property type="match status" value="1"/>
</dbReference>
<dbReference type="Proteomes" id="UP000233343">
    <property type="component" value="Unassembled WGS sequence"/>
</dbReference>
<reference evidence="10 11" key="1">
    <citation type="journal article" date="2010" name="Int. J. Syst. Evol. Microbiol.">
        <title>Bacillus horneckiae sp. nov., isolated from a spacecraft-assembly clean room.</title>
        <authorList>
            <person name="Vaishampayan P."/>
            <person name="Probst A."/>
            <person name="Krishnamurthi S."/>
            <person name="Ghosh S."/>
            <person name="Osman S."/>
            <person name="McDowall A."/>
            <person name="Ruckmani A."/>
            <person name="Mayilraj S."/>
            <person name="Venkateswaran K."/>
        </authorList>
    </citation>
    <scope>NUCLEOTIDE SEQUENCE [LARGE SCALE GENOMIC DNA]</scope>
    <source>
        <strain evidence="11">1PO1SC</strain>
    </source>
</reference>
<dbReference type="InterPro" id="IPR011701">
    <property type="entry name" value="MFS"/>
</dbReference>
<feature type="transmembrane region" description="Helical" evidence="8">
    <location>
        <begin position="217"/>
        <end position="241"/>
    </location>
</feature>
<dbReference type="SUPFAM" id="SSF103473">
    <property type="entry name" value="MFS general substrate transporter"/>
    <property type="match status" value="1"/>
</dbReference>
<feature type="transmembrane region" description="Helical" evidence="8">
    <location>
        <begin position="283"/>
        <end position="300"/>
    </location>
</feature>
<dbReference type="AlphaFoldDB" id="A0A2N0ZBC2"/>
<sequence length="403" mass="43789">MNYIQQGTHAFNKTNFAFFSAGFNTFSILYCVQPLMPVFSRDFGISPTTASLSLSVSTIALAVSMLFLGSLSESLGRKKIMVISMFISSVLCILTALSPNFHFLLLLRTMVGVSLAGLPSIAMAYLGEEVDPKSLGKAMGLYISGNAMGAVFGRMFTGMITDHYGWQYAVIGIGVTSLIATFIFLVSLSPSKNFKPRKLELKGLSVSLIKNLKDPGLVCLFFIGFFLLGSNVALFNYIGYLLVKEPFSLSQSFISWIFLIYLIGSFSSAFTGKLIDHHGRSKMLMINLLVSILGVLLTLYPSLFIIIIGLGLFIFGFFGAHSIASSWVGQRASRNKAQASSLYLFLYYGGSSIGGTLGGIFWSSLGWGGLITMVVTFLILTLILAICLINITKSAYTNKQFSA</sequence>
<dbReference type="PROSITE" id="PS50850">
    <property type="entry name" value="MFS"/>
    <property type="match status" value="1"/>
</dbReference>
<evidence type="ECO:0000256" key="5">
    <source>
        <dbReference type="ARBA" id="ARBA00022692"/>
    </source>
</evidence>
<feature type="transmembrane region" description="Helical" evidence="8">
    <location>
        <begin position="103"/>
        <end position="127"/>
    </location>
</feature>
<comment type="similarity">
    <text evidence="2">Belongs to the major facilitator superfamily.</text>
</comment>
<protein>
    <submittedName>
        <fullName evidence="10">MFS transporter</fullName>
    </submittedName>
</protein>
<dbReference type="GO" id="GO:0005886">
    <property type="term" value="C:plasma membrane"/>
    <property type="evidence" value="ECO:0007669"/>
    <property type="project" value="UniProtKB-SubCell"/>
</dbReference>
<feature type="transmembrane region" description="Helical" evidence="8">
    <location>
        <begin position="253"/>
        <end position="271"/>
    </location>
</feature>
<comment type="caution">
    <text evidence="10">The sequence shown here is derived from an EMBL/GenBank/DDBJ whole genome shotgun (WGS) entry which is preliminary data.</text>
</comment>
<dbReference type="Gene3D" id="1.20.1250.20">
    <property type="entry name" value="MFS general substrate transporter like domains"/>
    <property type="match status" value="1"/>
</dbReference>
<evidence type="ECO:0000313" key="10">
    <source>
        <dbReference type="EMBL" id="PKG26812.1"/>
    </source>
</evidence>
<keyword evidence="3" id="KW-0813">Transport</keyword>
<feature type="transmembrane region" description="Helical" evidence="8">
    <location>
        <begin position="166"/>
        <end position="188"/>
    </location>
</feature>
<keyword evidence="7 8" id="KW-0472">Membrane</keyword>
<dbReference type="EMBL" id="PISD01000058">
    <property type="protein sequence ID" value="PKG26812.1"/>
    <property type="molecule type" value="Genomic_DNA"/>
</dbReference>
<evidence type="ECO:0000259" key="9">
    <source>
        <dbReference type="PROSITE" id="PS50850"/>
    </source>
</evidence>
<feature type="transmembrane region" description="Helical" evidence="8">
    <location>
        <begin position="48"/>
        <end position="68"/>
    </location>
</feature>
<feature type="transmembrane region" description="Helical" evidence="8">
    <location>
        <begin position="16"/>
        <end position="36"/>
    </location>
</feature>
<keyword evidence="5 8" id="KW-0812">Transmembrane</keyword>
<keyword evidence="11" id="KW-1185">Reference proteome</keyword>
<dbReference type="CDD" id="cd17324">
    <property type="entry name" value="MFS_NepI_like"/>
    <property type="match status" value="1"/>
</dbReference>
<feature type="transmembrane region" description="Helical" evidence="8">
    <location>
        <begin position="80"/>
        <end position="97"/>
    </location>
</feature>
<evidence type="ECO:0000256" key="1">
    <source>
        <dbReference type="ARBA" id="ARBA00004651"/>
    </source>
</evidence>
<proteinExistence type="inferred from homology"/>
<feature type="transmembrane region" description="Helical" evidence="8">
    <location>
        <begin position="341"/>
        <end position="362"/>
    </location>
</feature>
<keyword evidence="4" id="KW-1003">Cell membrane</keyword>